<reference evidence="7 8" key="1">
    <citation type="submission" date="2017-06" db="EMBL/GenBank/DDBJ databases">
        <title>Draft genome sequence of anaerobic fermentative bacterium Anaeromicrobium sediminis DY2726D isolated from West Pacific Ocean sediments.</title>
        <authorList>
            <person name="Zeng X."/>
        </authorList>
    </citation>
    <scope>NUCLEOTIDE SEQUENCE [LARGE SCALE GENOMIC DNA]</scope>
    <source>
        <strain evidence="7 8">DY2726D</strain>
    </source>
</reference>
<evidence type="ECO:0000313" key="7">
    <source>
        <dbReference type="EMBL" id="PAB56901.1"/>
    </source>
</evidence>
<dbReference type="GO" id="GO:0009055">
    <property type="term" value="F:electron transfer activity"/>
    <property type="evidence" value="ECO:0007669"/>
    <property type="project" value="TreeGrafter"/>
</dbReference>
<dbReference type="PANTHER" id="PTHR47627">
    <property type="entry name" value="RUBREDOXIN"/>
    <property type="match status" value="1"/>
</dbReference>
<dbReference type="CDD" id="cd00730">
    <property type="entry name" value="rubredoxin"/>
    <property type="match status" value="1"/>
</dbReference>
<keyword evidence="3 5" id="KW-0249">Electron transport</keyword>
<evidence type="ECO:0000259" key="6">
    <source>
        <dbReference type="PROSITE" id="PS50903"/>
    </source>
</evidence>
<dbReference type="PROSITE" id="PS50903">
    <property type="entry name" value="RUBREDOXIN_LIKE"/>
    <property type="match status" value="1"/>
</dbReference>
<dbReference type="Gene3D" id="2.20.28.10">
    <property type="match status" value="1"/>
</dbReference>
<comment type="similarity">
    <text evidence="5">Belongs to the rubredoxin family.</text>
</comment>
<keyword evidence="1" id="KW-0813">Transport</keyword>
<dbReference type="SUPFAM" id="SSF57802">
    <property type="entry name" value="Rubredoxin-like"/>
    <property type="match status" value="1"/>
</dbReference>
<dbReference type="GO" id="GO:0005506">
    <property type="term" value="F:iron ion binding"/>
    <property type="evidence" value="ECO:0007669"/>
    <property type="project" value="UniProtKB-UniRule"/>
</dbReference>
<dbReference type="FunFam" id="2.20.28.10:FF:000001">
    <property type="entry name" value="Rubredoxin"/>
    <property type="match status" value="1"/>
</dbReference>
<keyword evidence="2 5" id="KW-0479">Metal-binding</keyword>
<proteinExistence type="inferred from homology"/>
<protein>
    <recommendedName>
        <fullName evidence="5">Rubredoxin</fullName>
    </recommendedName>
</protein>
<sequence length="54" mass="6459">MEIYKCSVCGYSYKEEKGDWTNDIKAGTKWEDLPEYWRCPTCNQPKMAFAKMKR</sequence>
<organism evidence="7 8">
    <name type="scientific">Anaeromicrobium sediminis</name>
    <dbReference type="NCBI Taxonomy" id="1478221"/>
    <lineage>
        <taxon>Bacteria</taxon>
        <taxon>Bacillati</taxon>
        <taxon>Bacillota</taxon>
        <taxon>Clostridia</taxon>
        <taxon>Peptostreptococcales</taxon>
        <taxon>Thermotaleaceae</taxon>
        <taxon>Anaeromicrobium</taxon>
    </lineage>
</organism>
<feature type="domain" description="Rubredoxin-like" evidence="6">
    <location>
        <begin position="1"/>
        <end position="52"/>
    </location>
</feature>
<comment type="caution">
    <text evidence="7">The sequence shown here is derived from an EMBL/GenBank/DDBJ whole genome shotgun (WGS) entry which is preliminary data.</text>
</comment>
<dbReference type="AlphaFoldDB" id="A0A267MBE5"/>
<gene>
    <name evidence="7" type="ORF">CCE28_20010</name>
</gene>
<evidence type="ECO:0000256" key="3">
    <source>
        <dbReference type="ARBA" id="ARBA00022982"/>
    </source>
</evidence>
<dbReference type="InterPro" id="IPR024934">
    <property type="entry name" value="Rubredoxin-like_dom"/>
</dbReference>
<dbReference type="RefSeq" id="WP_095135719.1">
    <property type="nucleotide sequence ID" value="NZ_NIBG01000030.1"/>
</dbReference>
<dbReference type="OrthoDB" id="9799749at2"/>
<dbReference type="EMBL" id="NIBG01000030">
    <property type="protein sequence ID" value="PAB56901.1"/>
    <property type="molecule type" value="Genomic_DNA"/>
</dbReference>
<dbReference type="InterPro" id="IPR050526">
    <property type="entry name" value="Rubredoxin_ET"/>
</dbReference>
<evidence type="ECO:0000256" key="4">
    <source>
        <dbReference type="ARBA" id="ARBA00023004"/>
    </source>
</evidence>
<dbReference type="PRINTS" id="PR00163">
    <property type="entry name" value="RUBREDOXIN"/>
</dbReference>
<keyword evidence="8" id="KW-1185">Reference proteome</keyword>
<dbReference type="Proteomes" id="UP000216024">
    <property type="component" value="Unassembled WGS sequence"/>
</dbReference>
<evidence type="ECO:0000256" key="1">
    <source>
        <dbReference type="ARBA" id="ARBA00022448"/>
    </source>
</evidence>
<dbReference type="InterPro" id="IPR024935">
    <property type="entry name" value="Rubredoxin_dom"/>
</dbReference>
<keyword evidence="4 5" id="KW-0408">Iron</keyword>
<dbReference type="Pfam" id="PF00301">
    <property type="entry name" value="Rubredoxin"/>
    <property type="match status" value="1"/>
</dbReference>
<accession>A0A267MBE5</accession>
<comment type="cofactor">
    <cofactor evidence="5">
        <name>Fe(3+)</name>
        <dbReference type="ChEBI" id="CHEBI:29034"/>
    </cofactor>
</comment>
<name>A0A267MBE5_9FIRM</name>
<dbReference type="GO" id="GO:0043448">
    <property type="term" value="P:alkane catabolic process"/>
    <property type="evidence" value="ECO:0007669"/>
    <property type="project" value="TreeGrafter"/>
</dbReference>
<evidence type="ECO:0000256" key="2">
    <source>
        <dbReference type="ARBA" id="ARBA00022723"/>
    </source>
</evidence>
<evidence type="ECO:0000313" key="8">
    <source>
        <dbReference type="Proteomes" id="UP000216024"/>
    </source>
</evidence>
<evidence type="ECO:0000256" key="5">
    <source>
        <dbReference type="RuleBase" id="RU003820"/>
    </source>
</evidence>
<dbReference type="PANTHER" id="PTHR47627:SF1">
    <property type="entry name" value="RUBREDOXIN-1-RELATED"/>
    <property type="match status" value="1"/>
</dbReference>